<evidence type="ECO:0000313" key="3">
    <source>
        <dbReference type="EMBL" id="QBZ81661.1"/>
    </source>
</evidence>
<evidence type="ECO:0000256" key="1">
    <source>
        <dbReference type="SAM" id="Phobius"/>
    </source>
</evidence>
<keyword evidence="1" id="KW-0472">Membrane</keyword>
<feature type="transmembrane region" description="Helical" evidence="1">
    <location>
        <begin position="20"/>
        <end position="42"/>
    </location>
</feature>
<dbReference type="Gene3D" id="3.40.50.450">
    <property type="match status" value="1"/>
</dbReference>
<proteinExistence type="predicted"/>
<protein>
    <recommendedName>
        <fullName evidence="2">YspA cpYpsA-related SLOG domain-containing protein</fullName>
    </recommendedName>
</protein>
<organism evidence="3 4">
    <name type="scientific">Pandoravirus celtis</name>
    <dbReference type="NCBI Taxonomy" id="2568002"/>
    <lineage>
        <taxon>Viruses</taxon>
        <taxon>Pandoravirus</taxon>
    </lineage>
</organism>
<dbReference type="InterPro" id="IPR019627">
    <property type="entry name" value="YAcAr"/>
</dbReference>
<dbReference type="Proteomes" id="UP001237152">
    <property type="component" value="Segment"/>
</dbReference>
<reference evidence="3" key="1">
    <citation type="journal article" date="2019" name="Front. Microbiol.">
        <title>Pandoravirus Celtis Illustrates the Microevolution Processes at Work in the Giant Pandoraviridae Genomes.</title>
        <authorList>
            <person name="Legendre M."/>
            <person name="Alempic J.M."/>
            <person name="Philippe N."/>
            <person name="Lartigue A."/>
            <person name="Jeudy S."/>
            <person name="Poirot O."/>
            <person name="Ta N.T."/>
            <person name="Nin S."/>
            <person name="Coute Y."/>
            <person name="Abergel C."/>
            <person name="Claverie J.M."/>
        </authorList>
    </citation>
    <scope>NUCLEOTIDE SEQUENCE</scope>
</reference>
<keyword evidence="1" id="KW-0812">Transmembrane</keyword>
<feature type="domain" description="YspA cpYpsA-related SLOG" evidence="2">
    <location>
        <begin position="121"/>
        <end position="183"/>
    </location>
</feature>
<evidence type="ECO:0000259" key="2">
    <source>
        <dbReference type="Pfam" id="PF10686"/>
    </source>
</evidence>
<accession>A0A4D6EIK0</accession>
<dbReference type="Pfam" id="PF10686">
    <property type="entry name" value="YAcAr"/>
    <property type="match status" value="1"/>
</dbReference>
<sequence>MQTQSACLTTSGKKVGRSVGFLVACLVFTFVAFVSGSCCALVQKYVVPQKQGDETKAYVRRPTSKLRGKKGGMCAVGPNICRRARHLQGKKEKRMANVADEGRALSPAATVVEPAAAPRLRVAVVGGRDFGAYNVLEHCLDALADEHGGIAAIVSGGARGADSLAADYARRRGIALVEFKPDYDACRTPQERRRAPLLRNADIIAGADMVVAFWDGRSRGTADSIARARRASLPRRVYDYAGHVRLPTSSSTPARTRTITPWTLAAAAATKPPTT</sequence>
<evidence type="ECO:0000313" key="4">
    <source>
        <dbReference type="Proteomes" id="UP001237152"/>
    </source>
</evidence>
<name>A0A4D6EIK0_9VIRU</name>
<dbReference type="EMBL" id="MK174290">
    <property type="protein sequence ID" value="QBZ81661.1"/>
    <property type="molecule type" value="Genomic_DNA"/>
</dbReference>
<gene>
    <name evidence="3" type="ORF">pclt_cds_1078</name>
</gene>
<dbReference type="SUPFAM" id="SSF102405">
    <property type="entry name" value="MCP/YpsA-like"/>
    <property type="match status" value="1"/>
</dbReference>
<keyword evidence="1" id="KW-1133">Transmembrane helix</keyword>